<accession>A0A8E2EMG7</accession>
<gene>
    <name evidence="2" type="ORF">AOQ84DRAFT_220174</name>
</gene>
<keyword evidence="1" id="KW-0812">Transmembrane</keyword>
<keyword evidence="3" id="KW-1185">Reference proteome</keyword>
<keyword evidence="1" id="KW-0472">Membrane</keyword>
<evidence type="ECO:0000313" key="2">
    <source>
        <dbReference type="EMBL" id="OCL01426.1"/>
    </source>
</evidence>
<dbReference type="Proteomes" id="UP000250140">
    <property type="component" value="Unassembled WGS sequence"/>
</dbReference>
<reference evidence="2 3" key="1">
    <citation type="journal article" date="2016" name="Nat. Commun.">
        <title>Ectomycorrhizal ecology is imprinted in the genome of the dominant symbiotic fungus Cenococcum geophilum.</title>
        <authorList>
            <consortium name="DOE Joint Genome Institute"/>
            <person name="Peter M."/>
            <person name="Kohler A."/>
            <person name="Ohm R.A."/>
            <person name="Kuo A."/>
            <person name="Krutzmann J."/>
            <person name="Morin E."/>
            <person name="Arend M."/>
            <person name="Barry K.W."/>
            <person name="Binder M."/>
            <person name="Choi C."/>
            <person name="Clum A."/>
            <person name="Copeland A."/>
            <person name="Grisel N."/>
            <person name="Haridas S."/>
            <person name="Kipfer T."/>
            <person name="LaButti K."/>
            <person name="Lindquist E."/>
            <person name="Lipzen A."/>
            <person name="Maire R."/>
            <person name="Meier B."/>
            <person name="Mihaltcheva S."/>
            <person name="Molinier V."/>
            <person name="Murat C."/>
            <person name="Poggeler S."/>
            <person name="Quandt C.A."/>
            <person name="Sperisen C."/>
            <person name="Tritt A."/>
            <person name="Tisserant E."/>
            <person name="Crous P.W."/>
            <person name="Henrissat B."/>
            <person name="Nehls U."/>
            <person name="Egli S."/>
            <person name="Spatafora J.W."/>
            <person name="Grigoriev I.V."/>
            <person name="Martin F.M."/>
        </authorList>
    </citation>
    <scope>NUCLEOTIDE SEQUENCE [LARGE SCALE GENOMIC DNA]</scope>
    <source>
        <strain evidence="2 3">CBS 207.34</strain>
    </source>
</reference>
<feature type="transmembrane region" description="Helical" evidence="1">
    <location>
        <begin position="12"/>
        <end position="32"/>
    </location>
</feature>
<evidence type="ECO:0000256" key="1">
    <source>
        <dbReference type="SAM" id="Phobius"/>
    </source>
</evidence>
<protein>
    <submittedName>
        <fullName evidence="2">Uncharacterized protein</fullName>
    </submittedName>
</protein>
<dbReference type="EMBL" id="KV751134">
    <property type="protein sequence ID" value="OCL01426.1"/>
    <property type="molecule type" value="Genomic_DNA"/>
</dbReference>
<organism evidence="2 3">
    <name type="scientific">Glonium stellatum</name>
    <dbReference type="NCBI Taxonomy" id="574774"/>
    <lineage>
        <taxon>Eukaryota</taxon>
        <taxon>Fungi</taxon>
        <taxon>Dikarya</taxon>
        <taxon>Ascomycota</taxon>
        <taxon>Pezizomycotina</taxon>
        <taxon>Dothideomycetes</taxon>
        <taxon>Pleosporomycetidae</taxon>
        <taxon>Gloniales</taxon>
        <taxon>Gloniaceae</taxon>
        <taxon>Glonium</taxon>
    </lineage>
</organism>
<evidence type="ECO:0000313" key="3">
    <source>
        <dbReference type="Proteomes" id="UP000250140"/>
    </source>
</evidence>
<name>A0A8E2EMG7_9PEZI</name>
<proteinExistence type="predicted"/>
<sequence>MSLSEDGLASIWDYAINNPLVIAAAWITALAVRLGRPIGRQRPGSCAGVLLCHSRRPMECDLGSDSINLAYLESLRKASRAANIRSAVASVASVAFVSPLLRLFSHYNNRPRRLTVVGARPPILPQHGWSNTRG</sequence>
<keyword evidence="1" id="KW-1133">Transmembrane helix</keyword>
<dbReference type="AlphaFoldDB" id="A0A8E2EMG7"/>